<proteinExistence type="predicted"/>
<dbReference type="EMBL" id="QHJG01000018">
    <property type="protein sequence ID" value="PWY55480.1"/>
    <property type="molecule type" value="Genomic_DNA"/>
</dbReference>
<name>A0A317U520_9GAMM</name>
<accession>A0A317U520</accession>
<evidence type="ECO:0000313" key="1">
    <source>
        <dbReference type="EMBL" id="PWY55480.1"/>
    </source>
</evidence>
<dbReference type="AlphaFoldDB" id="A0A317U520"/>
<evidence type="ECO:0000313" key="2">
    <source>
        <dbReference type="Proteomes" id="UP000247152"/>
    </source>
</evidence>
<dbReference type="Proteomes" id="UP000247152">
    <property type="component" value="Unassembled WGS sequence"/>
</dbReference>
<gene>
    <name evidence="1" type="ORF">DGG96_11925</name>
</gene>
<reference evidence="1 2" key="1">
    <citation type="submission" date="2018-05" db="EMBL/GenBank/DDBJ databases">
        <title>Legionella qingyii sp.nov., whole genome shotgun sequence.</title>
        <authorList>
            <person name="Wu H."/>
            <person name="Zhu Q."/>
            <person name="Hu C."/>
        </authorList>
    </citation>
    <scope>NUCLEOTIDE SEQUENCE [LARGE SCALE GENOMIC DNA]</scope>
    <source>
        <strain evidence="1 2">HEB18</strain>
    </source>
</reference>
<comment type="caution">
    <text evidence="1">The sequence shown here is derived from an EMBL/GenBank/DDBJ whole genome shotgun (WGS) entry which is preliminary data.</text>
</comment>
<sequence length="76" mass="8349">MDGQSRWPTKGPPSIAVSRRTGQDVEEVISLVILKGFLPRVNFTVLAVELIIEGPVKKINVGAVNEVTRYTEETVV</sequence>
<organism evidence="1 2">
    <name type="scientific">Legionella qingyii</name>
    <dbReference type="NCBI Taxonomy" id="2184757"/>
    <lineage>
        <taxon>Bacteria</taxon>
        <taxon>Pseudomonadati</taxon>
        <taxon>Pseudomonadota</taxon>
        <taxon>Gammaproteobacteria</taxon>
        <taxon>Legionellales</taxon>
        <taxon>Legionellaceae</taxon>
        <taxon>Legionella</taxon>
    </lineage>
</organism>
<protein>
    <submittedName>
        <fullName evidence="1">Uncharacterized protein</fullName>
    </submittedName>
</protein>